<evidence type="ECO:0000256" key="7">
    <source>
        <dbReference type="ARBA" id="ARBA00023136"/>
    </source>
</evidence>
<dbReference type="Pfam" id="PF17963">
    <property type="entry name" value="Big_9"/>
    <property type="match status" value="1"/>
</dbReference>
<evidence type="ECO:0000256" key="5">
    <source>
        <dbReference type="ARBA" id="ARBA00022737"/>
    </source>
</evidence>
<evidence type="ECO:0000256" key="8">
    <source>
        <dbReference type="SAM" id="MobiDB-lite"/>
    </source>
</evidence>
<dbReference type="InterPro" id="IPR003995">
    <property type="entry name" value="RTX_toxin_determinant-A"/>
</dbReference>
<dbReference type="PRINTS" id="PR00313">
    <property type="entry name" value="CABNDNGRPT"/>
</dbReference>
<dbReference type="Pfam" id="PF00353">
    <property type="entry name" value="HemolysinCabind"/>
    <property type="match status" value="3"/>
</dbReference>
<dbReference type="PANTHER" id="PTHR38340">
    <property type="entry name" value="S-LAYER PROTEIN"/>
    <property type="match status" value="1"/>
</dbReference>
<dbReference type="InterPro" id="IPR006860">
    <property type="entry name" value="FecR"/>
</dbReference>
<dbReference type="GO" id="GO:0005509">
    <property type="term" value="F:calcium ion binding"/>
    <property type="evidence" value="ECO:0007669"/>
    <property type="project" value="InterPro"/>
</dbReference>
<accession>A0A1E5Q5P2</accession>
<dbReference type="PRINTS" id="PR01488">
    <property type="entry name" value="RTXTOXINA"/>
</dbReference>
<name>A0A1E5Q5P2_9PROT</name>
<dbReference type="Proteomes" id="UP000095347">
    <property type="component" value="Unassembled WGS sequence"/>
</dbReference>
<keyword evidence="7" id="KW-0472">Membrane</keyword>
<dbReference type="GO" id="GO:0090729">
    <property type="term" value="F:toxin activity"/>
    <property type="evidence" value="ECO:0007669"/>
    <property type="project" value="UniProtKB-KW"/>
</dbReference>
<gene>
    <name evidence="10" type="ORF">BEN30_13565</name>
</gene>
<dbReference type="PROSITE" id="PS00330">
    <property type="entry name" value="HEMOLYSIN_CALCIUM"/>
    <property type="match status" value="4"/>
</dbReference>
<keyword evidence="4" id="KW-0800">Toxin</keyword>
<dbReference type="InterPro" id="IPR050557">
    <property type="entry name" value="RTX_toxin/Mannuronan_C5-epim"/>
</dbReference>
<proteinExistence type="predicted"/>
<protein>
    <recommendedName>
        <fullName evidence="9">FecR protein domain-containing protein</fullName>
    </recommendedName>
</protein>
<feature type="region of interest" description="Disordered" evidence="8">
    <location>
        <begin position="401"/>
        <end position="463"/>
    </location>
</feature>
<evidence type="ECO:0000313" key="10">
    <source>
        <dbReference type="EMBL" id="OEJ65676.1"/>
    </source>
</evidence>
<evidence type="ECO:0000256" key="6">
    <source>
        <dbReference type="ARBA" id="ARBA00023026"/>
    </source>
</evidence>
<dbReference type="EMBL" id="MCGG01000046">
    <property type="protein sequence ID" value="OEJ65676.1"/>
    <property type="molecule type" value="Genomic_DNA"/>
</dbReference>
<dbReference type="InterPro" id="IPR001343">
    <property type="entry name" value="Hemolysn_Ca-bd"/>
</dbReference>
<reference evidence="11" key="1">
    <citation type="submission" date="2016-07" db="EMBL/GenBank/DDBJ databases">
        <authorList>
            <person name="Florea S."/>
            <person name="Webb J.S."/>
            <person name="Jaromczyk J."/>
            <person name="Schardl C.L."/>
        </authorList>
    </citation>
    <scope>NUCLEOTIDE SEQUENCE [LARGE SCALE GENOMIC DNA]</scope>
    <source>
        <strain evidence="11">MV-1</strain>
    </source>
</reference>
<feature type="region of interest" description="Disordered" evidence="8">
    <location>
        <begin position="1441"/>
        <end position="1500"/>
    </location>
</feature>
<dbReference type="InterPro" id="IPR011049">
    <property type="entry name" value="Serralysin-like_metalloprot_C"/>
</dbReference>
<feature type="domain" description="FecR protein" evidence="9">
    <location>
        <begin position="134"/>
        <end position="225"/>
    </location>
</feature>
<comment type="caution">
    <text evidence="10">The sequence shown here is derived from an EMBL/GenBank/DDBJ whole genome shotgun (WGS) entry which is preliminary data.</text>
</comment>
<dbReference type="NCBIfam" id="NF012211">
    <property type="entry name" value="tand_rpt_95"/>
    <property type="match status" value="1"/>
</dbReference>
<feature type="compositionally biased region" description="Gly residues" evidence="8">
    <location>
        <begin position="1442"/>
        <end position="1454"/>
    </location>
</feature>
<evidence type="ECO:0000259" key="9">
    <source>
        <dbReference type="Pfam" id="PF04773"/>
    </source>
</evidence>
<dbReference type="Gene3D" id="2.150.10.10">
    <property type="entry name" value="Serralysin-like metalloprotease, C-terminal"/>
    <property type="match status" value="2"/>
</dbReference>
<evidence type="ECO:0000256" key="1">
    <source>
        <dbReference type="ARBA" id="ARBA00004370"/>
    </source>
</evidence>
<feature type="compositionally biased region" description="Basic and acidic residues" evidence="8">
    <location>
        <begin position="1274"/>
        <end position="1307"/>
    </location>
</feature>
<dbReference type="InterPro" id="IPR018511">
    <property type="entry name" value="Hemolysin-typ_Ca-bd_CS"/>
</dbReference>
<feature type="compositionally biased region" description="Polar residues" evidence="8">
    <location>
        <begin position="425"/>
        <end position="440"/>
    </location>
</feature>
<comment type="subcellular location">
    <subcellularLocation>
        <location evidence="1">Membrane</location>
    </subcellularLocation>
    <subcellularLocation>
        <location evidence="2">Secreted</location>
    </subcellularLocation>
</comment>
<organism evidence="10 11">
    <name type="scientific">Magnetovibrio blakemorei</name>
    <dbReference type="NCBI Taxonomy" id="28181"/>
    <lineage>
        <taxon>Bacteria</taxon>
        <taxon>Pseudomonadati</taxon>
        <taxon>Pseudomonadota</taxon>
        <taxon>Alphaproteobacteria</taxon>
        <taxon>Rhodospirillales</taxon>
        <taxon>Magnetovibrionaceae</taxon>
        <taxon>Magnetovibrio</taxon>
    </lineage>
</organism>
<feature type="region of interest" description="Disordered" evidence="8">
    <location>
        <begin position="318"/>
        <end position="342"/>
    </location>
</feature>
<keyword evidence="5" id="KW-0677">Repeat</keyword>
<dbReference type="Gene3D" id="2.60.40.3440">
    <property type="match status" value="1"/>
</dbReference>
<feature type="region of interest" description="Disordered" evidence="8">
    <location>
        <begin position="1232"/>
        <end position="1317"/>
    </location>
</feature>
<keyword evidence="6" id="KW-0843">Virulence</keyword>
<dbReference type="STRING" id="28181.BEN30_13565"/>
<evidence type="ECO:0000313" key="11">
    <source>
        <dbReference type="Proteomes" id="UP000095347"/>
    </source>
</evidence>
<dbReference type="GO" id="GO:0016020">
    <property type="term" value="C:membrane"/>
    <property type="evidence" value="ECO:0007669"/>
    <property type="project" value="UniProtKB-SubCell"/>
</dbReference>
<dbReference type="PANTHER" id="PTHR38340:SF1">
    <property type="entry name" value="S-LAYER PROTEIN"/>
    <property type="match status" value="1"/>
</dbReference>
<feature type="compositionally biased region" description="Acidic residues" evidence="8">
    <location>
        <begin position="1308"/>
        <end position="1317"/>
    </location>
</feature>
<evidence type="ECO:0000256" key="3">
    <source>
        <dbReference type="ARBA" id="ARBA00022525"/>
    </source>
</evidence>
<evidence type="ECO:0000256" key="2">
    <source>
        <dbReference type="ARBA" id="ARBA00004613"/>
    </source>
</evidence>
<dbReference type="GO" id="GO:0005576">
    <property type="term" value="C:extracellular region"/>
    <property type="evidence" value="ECO:0007669"/>
    <property type="project" value="UniProtKB-SubCell"/>
</dbReference>
<dbReference type="Pfam" id="PF04773">
    <property type="entry name" value="FecR"/>
    <property type="match status" value="1"/>
</dbReference>
<evidence type="ECO:0000256" key="4">
    <source>
        <dbReference type="ARBA" id="ARBA00022656"/>
    </source>
</evidence>
<keyword evidence="11" id="KW-1185">Reference proteome</keyword>
<sequence>MDGDSVGGGGEQFVAATEGQVLLPEGFSPADANFAHIGPDLVLTSEDGAQVVVADFFMMQTPPDLVGTQGARVAGDLAVRLSVGDAPQHVAGEMPQSGEVIGRVTAANGEVTVIRADGTHVTLQLGDEIFLGDILQTGDDASIAILLADGTAFSMGDGATLVLDEMVYDPALQEGSLSISVLKGMFTFVSGEISKVDPDAMTLHTPVATIGIRGTQIGLELHHGNLLNVVMMEEADGFVGEVTILNDGGVITLNQAYFSALVSAYDVAPVAGEMHSIESVVSTFGKLLSVLPVEDTNANNYEQFMTVLDDLTSFETAAGKPDVDTQSLATSEEAVPEEEIFDDAPQDGIAQGLAGFENAPIDEGEVRSEDGPTDTQLNEHISAAGDVLTAEQLAAEANSVFGETIEPIQTNESVLPPSSEEMRPSQATSSDPTSSDTNQADIAESNPVASEPEPEPEPINTAPVAEPGAVMTAEDNVFTGKLSASDLEGGILTFALAEDGGPENGSVTVHPDGTFSYVPNMDFGGDDSFTYFVTDDAGAMAMATVTVAITPVVDVPHVAVADVSGYEDSAIVLTLATSMPTGTSETVAYVTLDGVPDGAQMSAGVDNGDGSWTLSPHDLFGLTLTPPKDFSGTVDLHVSATSTDGGVATSSFALHVSPVADVPALAVADASGVEDGSIALSIATALAGGSTETIDAVVLSGIPDGAKLSVGTDNGDGTWSLSSEQLSGLSITPPQDYFGAFSVAVSVTSSDGGVARGSFYVNVSPVADTPVVAAADVTGTEDAAIALTLTASMPTGTSHTVETLTVTGVPDGAVLSKGTDNGDGTWTLTREQLSYLTLTPPTDFSGVFTLGIVATSTDGGTATGSFDVTVEPLADVPQLALADAVGAEDGTIALTLAANMPADTTEALYTITIEGVPEGAVLNGGVDNGDGSWTLTPDLMDGLTLTPPQDFNGAFDLQVIAVSTDGGTATGTIGVTVTPMADTPVIAVSDANGAEDSAIALAIAASMPGGTSETVESVVIAGVPKGATLSAGSDNGDGTWTLDSGDLTGLSLTPPPDYNGAFTLAVSVVSSDASVSSATLAVHVGSVADIPVIAVSDALGAEDTGIALTIAANMPTNTSETLDSITVSGVPSGATLSAGTDNGDGSWTLNPDQLSGLILMPPPDYSGSIPLMVSAVSSDGGTCSTTFNAAVTAVADAPVLQISDVVVTIEAPPGQQIDGGAGADELYGTMGGDVIDGGSGQDIIYGDSDYQVSPDDDDEKGDGRKDDEKDDEKDDQKDGDKSDHDHQGKGWAFGHDDDKDDEHGYGRDDDDDDDDEDDLFELDALVVPLDVSAALRDVDGSESLSIEISNVPEGASLSMGADNGDGTWTLLADDLDRLEDLTLSLPADIEFDPLSIGVTATSSELSSGDTASTSGTINVTFGGDEGGNDYIDGGAGDDEIHGGGGADTLIGGQGNDQIYGDTGNDTLDGGQGADTLMGGQGNDMLSGGQGDDVLVGGRGDDVLEGGQGADAFVFRAGDGNDIVLDLGHQDVLRFEGQEFNMDDFTLQSDPEGSATTITFGADAGVSVTLNDVAVDNSSGYTVSQDGDAVVVTFDKDSIN</sequence>
<dbReference type="SUPFAM" id="SSF51120">
    <property type="entry name" value="beta-Roll"/>
    <property type="match status" value="1"/>
</dbReference>
<keyword evidence="3" id="KW-0964">Secreted</keyword>